<evidence type="ECO:0000256" key="5">
    <source>
        <dbReference type="ARBA" id="ARBA00023002"/>
    </source>
</evidence>
<evidence type="ECO:0000313" key="10">
    <source>
        <dbReference type="EMBL" id="VDL74232.1"/>
    </source>
</evidence>
<keyword evidence="11" id="KW-1185">Reference proteome</keyword>
<feature type="binding site" description="axial binding residue" evidence="8">
    <location>
        <position position="284"/>
    </location>
    <ligand>
        <name>heme</name>
        <dbReference type="ChEBI" id="CHEBI:30413"/>
    </ligand>
    <ligandPart>
        <name>Fe</name>
        <dbReference type="ChEBI" id="CHEBI:18248"/>
    </ligandPart>
</feature>
<reference evidence="10 11" key="2">
    <citation type="submission" date="2018-11" db="EMBL/GenBank/DDBJ databases">
        <authorList>
            <consortium name="Pathogen Informatics"/>
        </authorList>
    </citation>
    <scope>NUCLEOTIDE SEQUENCE [LARGE SCALE GENOMIC DNA]</scope>
</reference>
<dbReference type="STRING" id="27835.A0A0N4Y448"/>
<dbReference type="PRINTS" id="PR00463">
    <property type="entry name" value="EP450I"/>
</dbReference>
<proteinExistence type="inferred from homology"/>
<evidence type="ECO:0000256" key="2">
    <source>
        <dbReference type="ARBA" id="ARBA00010617"/>
    </source>
</evidence>
<protein>
    <submittedName>
        <fullName evidence="12">Probable cytochrome P450 CYP44 (inferred by orthology to a C. elegans protein)</fullName>
    </submittedName>
</protein>
<evidence type="ECO:0000313" key="11">
    <source>
        <dbReference type="Proteomes" id="UP000271162"/>
    </source>
</evidence>
<dbReference type="SUPFAM" id="SSF48264">
    <property type="entry name" value="Cytochrome P450"/>
    <property type="match status" value="1"/>
</dbReference>
<evidence type="ECO:0000256" key="4">
    <source>
        <dbReference type="ARBA" id="ARBA00022723"/>
    </source>
</evidence>
<keyword evidence="7 9" id="KW-0503">Monooxygenase</keyword>
<sequence>MLERYLPFTVEVANALVDHIRKESEKSANGEVDMRQIAGRWALETAALTAFEKRVGALSDRIQWADDLKFAVPLYRYFPTRKWRKMVELEDRFYAEANILIDEAIEKLRDEQQSEEEMKFAGLLINRKELNVNDVKIILLSMFSDGLSTTAPMLIYNLFNIASHPDAQDELRTELNTVVENGAEITAGALTQLPFLRACIKETFRLFPIGTEISRIPQKDLVLSGYAVPAGTAVDINTNVLMKSSALFNNPLTFEPTRWLRSTAQQQDHHPFAFLPFGFGPRMCAGML</sequence>
<dbReference type="PROSITE" id="PS00086">
    <property type="entry name" value="CYTOCHROME_P450"/>
    <property type="match status" value="1"/>
</dbReference>
<evidence type="ECO:0000256" key="6">
    <source>
        <dbReference type="ARBA" id="ARBA00023004"/>
    </source>
</evidence>
<dbReference type="Proteomes" id="UP000271162">
    <property type="component" value="Unassembled WGS sequence"/>
</dbReference>
<dbReference type="InterPro" id="IPR017972">
    <property type="entry name" value="Cyt_P450_CS"/>
</dbReference>
<keyword evidence="6 8" id="KW-0408">Iron</keyword>
<dbReference type="WBParaSite" id="NBR_0001064201-mRNA-1">
    <property type="protein sequence ID" value="NBR_0001064201-mRNA-1"/>
    <property type="gene ID" value="NBR_0001064201"/>
</dbReference>
<keyword evidence="3 8" id="KW-0349">Heme</keyword>
<accession>A0A0N4Y448</accession>
<evidence type="ECO:0000256" key="8">
    <source>
        <dbReference type="PIRSR" id="PIRSR602401-1"/>
    </source>
</evidence>
<organism evidence="12">
    <name type="scientific">Nippostrongylus brasiliensis</name>
    <name type="common">Rat hookworm</name>
    <dbReference type="NCBI Taxonomy" id="27835"/>
    <lineage>
        <taxon>Eukaryota</taxon>
        <taxon>Metazoa</taxon>
        <taxon>Ecdysozoa</taxon>
        <taxon>Nematoda</taxon>
        <taxon>Chromadorea</taxon>
        <taxon>Rhabditida</taxon>
        <taxon>Rhabditina</taxon>
        <taxon>Rhabditomorpha</taxon>
        <taxon>Strongyloidea</taxon>
        <taxon>Heligmosomidae</taxon>
        <taxon>Nippostrongylus</taxon>
    </lineage>
</organism>
<comment type="cofactor">
    <cofactor evidence="1 8">
        <name>heme</name>
        <dbReference type="ChEBI" id="CHEBI:30413"/>
    </cofactor>
</comment>
<dbReference type="InterPro" id="IPR050479">
    <property type="entry name" value="CYP11_CYP27_families"/>
</dbReference>
<dbReference type="InterPro" id="IPR002401">
    <property type="entry name" value="Cyt_P450_E_grp-I"/>
</dbReference>
<dbReference type="Pfam" id="PF00067">
    <property type="entry name" value="p450"/>
    <property type="match status" value="1"/>
</dbReference>
<gene>
    <name evidence="10" type="ORF">NBR_LOCUS10643</name>
</gene>
<evidence type="ECO:0000256" key="3">
    <source>
        <dbReference type="ARBA" id="ARBA00022617"/>
    </source>
</evidence>
<dbReference type="EMBL" id="UYSL01020356">
    <property type="protein sequence ID" value="VDL74232.1"/>
    <property type="molecule type" value="Genomic_DNA"/>
</dbReference>
<reference evidence="12" key="1">
    <citation type="submission" date="2017-02" db="UniProtKB">
        <authorList>
            <consortium name="WormBaseParasite"/>
        </authorList>
    </citation>
    <scope>IDENTIFICATION</scope>
</reference>
<evidence type="ECO:0000313" key="12">
    <source>
        <dbReference type="WBParaSite" id="NBR_0001064201-mRNA-1"/>
    </source>
</evidence>
<dbReference type="OMA" id="HIMAGEN"/>
<dbReference type="GO" id="GO:0020037">
    <property type="term" value="F:heme binding"/>
    <property type="evidence" value="ECO:0007669"/>
    <property type="project" value="InterPro"/>
</dbReference>
<dbReference type="InterPro" id="IPR036396">
    <property type="entry name" value="Cyt_P450_sf"/>
</dbReference>
<evidence type="ECO:0000256" key="9">
    <source>
        <dbReference type="RuleBase" id="RU000461"/>
    </source>
</evidence>
<dbReference type="Gene3D" id="1.10.630.10">
    <property type="entry name" value="Cytochrome P450"/>
    <property type="match status" value="1"/>
</dbReference>
<evidence type="ECO:0000256" key="1">
    <source>
        <dbReference type="ARBA" id="ARBA00001971"/>
    </source>
</evidence>
<keyword evidence="5 9" id="KW-0560">Oxidoreductase</keyword>
<dbReference type="GO" id="GO:0016705">
    <property type="term" value="F:oxidoreductase activity, acting on paired donors, with incorporation or reduction of molecular oxygen"/>
    <property type="evidence" value="ECO:0007669"/>
    <property type="project" value="InterPro"/>
</dbReference>
<comment type="similarity">
    <text evidence="2 9">Belongs to the cytochrome P450 family.</text>
</comment>
<dbReference type="InterPro" id="IPR001128">
    <property type="entry name" value="Cyt_P450"/>
</dbReference>
<dbReference type="PANTHER" id="PTHR24279:SF120">
    <property type="entry name" value="CYTOCHROME P450"/>
    <property type="match status" value="1"/>
</dbReference>
<keyword evidence="4 8" id="KW-0479">Metal-binding</keyword>
<dbReference type="GO" id="GO:0004497">
    <property type="term" value="F:monooxygenase activity"/>
    <property type="evidence" value="ECO:0007669"/>
    <property type="project" value="UniProtKB-KW"/>
</dbReference>
<dbReference type="PANTHER" id="PTHR24279">
    <property type="entry name" value="CYTOCHROME P450"/>
    <property type="match status" value="1"/>
</dbReference>
<dbReference type="AlphaFoldDB" id="A0A0N4Y448"/>
<dbReference type="PRINTS" id="PR00385">
    <property type="entry name" value="P450"/>
</dbReference>
<dbReference type="GO" id="GO:0005506">
    <property type="term" value="F:iron ion binding"/>
    <property type="evidence" value="ECO:0007669"/>
    <property type="project" value="InterPro"/>
</dbReference>
<name>A0A0N4Y448_NIPBR</name>
<evidence type="ECO:0000256" key="7">
    <source>
        <dbReference type="ARBA" id="ARBA00023033"/>
    </source>
</evidence>